<gene>
    <name evidence="8" type="ORF">M9458_033816</name>
</gene>
<feature type="non-terminal residue" evidence="8">
    <location>
        <position position="170"/>
    </location>
</feature>
<sequence>HVPTKHPRLSNPEEPPDTGSKDWIQELLDIFREQDEQVTPTPFTPTTPKPLRTSRQRKGRRRKGKHKNGAVRLVGDEEGRRDRGRVEVYANGEWGTVCDDLWNTKNAIVVCRQLGFRHALKAAKHSEFGEGTSLKIILDDVQCEGTEETLLDCQHAGIGTHNCAHYEDAG</sequence>
<feature type="domain" description="SRCR" evidence="7">
    <location>
        <begin position="71"/>
        <end position="170"/>
    </location>
</feature>
<organism evidence="8 9">
    <name type="scientific">Cirrhinus mrigala</name>
    <name type="common">Mrigala</name>
    <dbReference type="NCBI Taxonomy" id="683832"/>
    <lineage>
        <taxon>Eukaryota</taxon>
        <taxon>Metazoa</taxon>
        <taxon>Chordata</taxon>
        <taxon>Craniata</taxon>
        <taxon>Vertebrata</taxon>
        <taxon>Euteleostomi</taxon>
        <taxon>Actinopterygii</taxon>
        <taxon>Neopterygii</taxon>
        <taxon>Teleostei</taxon>
        <taxon>Ostariophysi</taxon>
        <taxon>Cypriniformes</taxon>
        <taxon>Cyprinidae</taxon>
        <taxon>Labeoninae</taxon>
        <taxon>Labeonini</taxon>
        <taxon>Cirrhinus</taxon>
    </lineage>
</organism>
<accession>A0ABD0P5K6</accession>
<evidence type="ECO:0000313" key="9">
    <source>
        <dbReference type="Proteomes" id="UP001529510"/>
    </source>
</evidence>
<dbReference type="EMBL" id="JAMKFB020000017">
    <property type="protein sequence ID" value="KAL0169220.1"/>
    <property type="molecule type" value="Genomic_DNA"/>
</dbReference>
<comment type="caution">
    <text evidence="5">Lacks conserved residue(s) required for the propagation of feature annotation.</text>
</comment>
<dbReference type="InterPro" id="IPR053243">
    <property type="entry name" value="SJ_maturation_regulator"/>
</dbReference>
<dbReference type="PRINTS" id="PR00258">
    <property type="entry name" value="SPERACTRCPTR"/>
</dbReference>
<keyword evidence="2" id="KW-0677">Repeat</keyword>
<evidence type="ECO:0000256" key="1">
    <source>
        <dbReference type="ARBA" id="ARBA00022729"/>
    </source>
</evidence>
<evidence type="ECO:0000256" key="5">
    <source>
        <dbReference type="PROSITE-ProRule" id="PRU00196"/>
    </source>
</evidence>
<feature type="region of interest" description="Disordered" evidence="6">
    <location>
        <begin position="1"/>
        <end position="76"/>
    </location>
</feature>
<dbReference type="PANTHER" id="PTHR47653:SF1">
    <property type="entry name" value="DELETED IN MALIGNANT BRAIN TUMORS 1 PROTEIN"/>
    <property type="match status" value="1"/>
</dbReference>
<dbReference type="PROSITE" id="PS50287">
    <property type="entry name" value="SRCR_2"/>
    <property type="match status" value="1"/>
</dbReference>
<reference evidence="8 9" key="1">
    <citation type="submission" date="2024-05" db="EMBL/GenBank/DDBJ databases">
        <title>Genome sequencing and assembly of Indian major carp, Cirrhinus mrigala (Hamilton, 1822).</title>
        <authorList>
            <person name="Mohindra V."/>
            <person name="Chowdhury L.M."/>
            <person name="Lal K."/>
            <person name="Jena J.K."/>
        </authorList>
    </citation>
    <scope>NUCLEOTIDE SEQUENCE [LARGE SCALE GENOMIC DNA]</scope>
    <source>
        <strain evidence="8">CM1030</strain>
        <tissue evidence="8">Blood</tissue>
    </source>
</reference>
<dbReference type="PANTHER" id="PTHR47653">
    <property type="entry name" value="PROTEIN BARK BEETLE"/>
    <property type="match status" value="1"/>
</dbReference>
<dbReference type="FunFam" id="3.10.250.10:FF:000001">
    <property type="entry name" value="Lysyl oxidase 4 isoform X1"/>
    <property type="match status" value="1"/>
</dbReference>
<name>A0ABD0P5K6_CIRMR</name>
<evidence type="ECO:0000256" key="4">
    <source>
        <dbReference type="ARBA" id="ARBA00023180"/>
    </source>
</evidence>
<dbReference type="SUPFAM" id="SSF56487">
    <property type="entry name" value="SRCR-like"/>
    <property type="match status" value="1"/>
</dbReference>
<dbReference type="Pfam" id="PF00530">
    <property type="entry name" value="SRCR"/>
    <property type="match status" value="1"/>
</dbReference>
<evidence type="ECO:0000259" key="7">
    <source>
        <dbReference type="PROSITE" id="PS50287"/>
    </source>
</evidence>
<feature type="non-terminal residue" evidence="8">
    <location>
        <position position="1"/>
    </location>
</feature>
<comment type="caution">
    <text evidence="8">The sequence shown here is derived from an EMBL/GenBank/DDBJ whole genome shotgun (WGS) entry which is preliminary data.</text>
</comment>
<dbReference type="SMART" id="SM00202">
    <property type="entry name" value="SR"/>
    <property type="match status" value="1"/>
</dbReference>
<feature type="compositionally biased region" description="Basic and acidic residues" evidence="6">
    <location>
        <begin position="19"/>
        <end position="35"/>
    </location>
</feature>
<keyword evidence="3 5" id="KW-1015">Disulfide bond</keyword>
<dbReference type="Proteomes" id="UP001529510">
    <property type="component" value="Unassembled WGS sequence"/>
</dbReference>
<dbReference type="InterPro" id="IPR001190">
    <property type="entry name" value="SRCR"/>
</dbReference>
<evidence type="ECO:0000256" key="3">
    <source>
        <dbReference type="ARBA" id="ARBA00023157"/>
    </source>
</evidence>
<dbReference type="Gene3D" id="3.10.250.10">
    <property type="entry name" value="SRCR-like domain"/>
    <property type="match status" value="1"/>
</dbReference>
<keyword evidence="4" id="KW-0325">Glycoprotein</keyword>
<keyword evidence="1" id="KW-0732">Signal</keyword>
<dbReference type="AlphaFoldDB" id="A0ABD0P5K6"/>
<dbReference type="InterPro" id="IPR036772">
    <property type="entry name" value="SRCR-like_dom_sf"/>
</dbReference>
<proteinExistence type="predicted"/>
<evidence type="ECO:0000256" key="2">
    <source>
        <dbReference type="ARBA" id="ARBA00022737"/>
    </source>
</evidence>
<feature type="disulfide bond" evidence="5">
    <location>
        <begin position="143"/>
        <end position="153"/>
    </location>
</feature>
<protein>
    <recommendedName>
        <fullName evidence="7">SRCR domain-containing protein</fullName>
    </recommendedName>
</protein>
<evidence type="ECO:0000256" key="6">
    <source>
        <dbReference type="SAM" id="MobiDB-lite"/>
    </source>
</evidence>
<feature type="compositionally biased region" description="Basic residues" evidence="6">
    <location>
        <begin position="52"/>
        <end position="69"/>
    </location>
</feature>
<evidence type="ECO:0000313" key="8">
    <source>
        <dbReference type="EMBL" id="KAL0169220.1"/>
    </source>
</evidence>
<keyword evidence="9" id="KW-1185">Reference proteome</keyword>